<dbReference type="PIRSF" id="PIRSF030050">
    <property type="entry name" value="UCP030050_HTH"/>
    <property type="match status" value="1"/>
</dbReference>
<dbReference type="Gene3D" id="1.10.10.10">
    <property type="entry name" value="Winged helix-like DNA-binding domain superfamily/Winged helix DNA-binding domain"/>
    <property type="match status" value="1"/>
</dbReference>
<evidence type="ECO:0000259" key="2">
    <source>
        <dbReference type="PROSITE" id="PS50987"/>
    </source>
</evidence>
<name>A0ABW5QRP9_9BACL</name>
<dbReference type="InterPro" id="IPR011991">
    <property type="entry name" value="ArsR-like_HTH"/>
</dbReference>
<reference evidence="4" key="1">
    <citation type="journal article" date="2019" name="Int. J. Syst. Evol. Microbiol.">
        <title>The Global Catalogue of Microorganisms (GCM) 10K type strain sequencing project: providing services to taxonomists for standard genome sequencing and annotation.</title>
        <authorList>
            <consortium name="The Broad Institute Genomics Platform"/>
            <consortium name="The Broad Institute Genome Sequencing Center for Infectious Disease"/>
            <person name="Wu L."/>
            <person name="Ma J."/>
        </authorList>
    </citation>
    <scope>NUCLEOTIDE SEQUENCE [LARGE SCALE GENOMIC DNA]</scope>
    <source>
        <strain evidence="4">TISTR 1827</strain>
    </source>
</reference>
<organism evidence="3 4">
    <name type="scientific">Paenibacillus thailandensis</name>
    <dbReference type="NCBI Taxonomy" id="393250"/>
    <lineage>
        <taxon>Bacteria</taxon>
        <taxon>Bacillati</taxon>
        <taxon>Bacillota</taxon>
        <taxon>Bacilli</taxon>
        <taxon>Bacillales</taxon>
        <taxon>Paenibacillaceae</taxon>
        <taxon>Paenibacillus</taxon>
    </lineage>
</organism>
<evidence type="ECO:0000313" key="3">
    <source>
        <dbReference type="EMBL" id="MFD2659032.1"/>
    </source>
</evidence>
<dbReference type="CDD" id="cd00090">
    <property type="entry name" value="HTH_ARSR"/>
    <property type="match status" value="1"/>
</dbReference>
<dbReference type="Proteomes" id="UP001597493">
    <property type="component" value="Unassembled WGS sequence"/>
</dbReference>
<gene>
    <name evidence="3" type="ORF">ACFSW5_02000</name>
</gene>
<proteinExistence type="predicted"/>
<comment type="caution">
    <text evidence="3">The sequence shown here is derived from an EMBL/GenBank/DDBJ whole genome shotgun (WGS) entry which is preliminary data.</text>
</comment>
<dbReference type="EMBL" id="JBHUMY010000001">
    <property type="protein sequence ID" value="MFD2659032.1"/>
    <property type="molecule type" value="Genomic_DNA"/>
</dbReference>
<keyword evidence="4" id="KW-1185">Reference proteome</keyword>
<dbReference type="InterPro" id="IPR036388">
    <property type="entry name" value="WH-like_DNA-bd_sf"/>
</dbReference>
<dbReference type="RefSeq" id="WP_379269173.1">
    <property type="nucleotide sequence ID" value="NZ_JBHUGT010000031.1"/>
</dbReference>
<evidence type="ECO:0000313" key="4">
    <source>
        <dbReference type="Proteomes" id="UP001597493"/>
    </source>
</evidence>
<dbReference type="Pfam" id="PF01022">
    <property type="entry name" value="HTH_5"/>
    <property type="match status" value="1"/>
</dbReference>
<protein>
    <submittedName>
        <fullName evidence="3">ArsR/SmtB family transcription factor</fullName>
    </submittedName>
</protein>
<dbReference type="PANTHER" id="PTHR38600">
    <property type="entry name" value="TRANSCRIPTIONAL REGULATORY PROTEIN"/>
    <property type="match status" value="1"/>
</dbReference>
<accession>A0ABW5QRP9</accession>
<sequence>MIRANTDTAWLPLYEALASSVRLSIIDLLAAKPMNVKELAEALELSSAIVTMHIRKLEKAGLVESKMVRKQGGTHKMCSLAEHDIVIELPHMLAEQKKMHEISVPIGHYTHFDVQPTCGIATTEKLIGQFDDPRFFMEPERMNAGILWFAKGFVEYKVPNYLLANQRPTALEITLEIGSEAPGTNVNWPSDISFSLNGVPIGTWTSPGDYGDKRGNFTPDWWFEKVNQYGLLKVIRIQEDGSFIDGQRMSGVTIGDIGLDRNHWTFRLAVEEDAAHVGGLTIFGKGFGNYNQDMVFRVYYQE</sequence>
<dbReference type="PANTHER" id="PTHR38600:SF1">
    <property type="entry name" value="TRANSCRIPTIONAL REGULATORY PROTEIN"/>
    <property type="match status" value="1"/>
</dbReference>
<dbReference type="InterPro" id="IPR016943">
    <property type="entry name" value="UCP030050_HTH"/>
</dbReference>
<dbReference type="SMART" id="SM00418">
    <property type="entry name" value="HTH_ARSR"/>
    <property type="match status" value="1"/>
</dbReference>
<feature type="domain" description="HTH arsR-type" evidence="2">
    <location>
        <begin position="2"/>
        <end position="96"/>
    </location>
</feature>
<dbReference type="InterPro" id="IPR036390">
    <property type="entry name" value="WH_DNA-bd_sf"/>
</dbReference>
<dbReference type="PROSITE" id="PS50987">
    <property type="entry name" value="HTH_ARSR_2"/>
    <property type="match status" value="1"/>
</dbReference>
<dbReference type="InterPro" id="IPR001845">
    <property type="entry name" value="HTH_ArsR_DNA-bd_dom"/>
</dbReference>
<dbReference type="SUPFAM" id="SSF46785">
    <property type="entry name" value="Winged helix' DNA-binding domain"/>
    <property type="match status" value="1"/>
</dbReference>
<keyword evidence="1" id="KW-0238">DNA-binding</keyword>
<evidence type="ECO:0000256" key="1">
    <source>
        <dbReference type="ARBA" id="ARBA00023125"/>
    </source>
</evidence>